<accession>A0A6J4QVM5</accession>
<evidence type="ECO:0000313" key="2">
    <source>
        <dbReference type="EMBL" id="CAA9453483.1"/>
    </source>
</evidence>
<gene>
    <name evidence="2" type="ORF">AVDCRST_MAG14-1241</name>
</gene>
<name>A0A6J4QVM5_9ACTN</name>
<evidence type="ECO:0000256" key="1">
    <source>
        <dbReference type="SAM" id="MobiDB-lite"/>
    </source>
</evidence>
<proteinExistence type="predicted"/>
<feature type="compositionally biased region" description="Basic and acidic residues" evidence="1">
    <location>
        <begin position="53"/>
        <end position="71"/>
    </location>
</feature>
<protein>
    <submittedName>
        <fullName evidence="2">Uncharacterized protein</fullName>
    </submittedName>
</protein>
<reference evidence="2" key="1">
    <citation type="submission" date="2020-02" db="EMBL/GenBank/DDBJ databases">
        <authorList>
            <person name="Meier V. D."/>
        </authorList>
    </citation>
    <scope>NUCLEOTIDE SEQUENCE</scope>
    <source>
        <strain evidence="2">AVDCRST_MAG14</strain>
    </source>
</reference>
<dbReference type="EMBL" id="CADCVG010000051">
    <property type="protein sequence ID" value="CAA9453483.1"/>
    <property type="molecule type" value="Genomic_DNA"/>
</dbReference>
<feature type="non-terminal residue" evidence="2">
    <location>
        <position position="79"/>
    </location>
</feature>
<feature type="non-terminal residue" evidence="2">
    <location>
        <position position="1"/>
    </location>
</feature>
<dbReference type="AlphaFoldDB" id="A0A6J4QVM5"/>
<feature type="region of interest" description="Disordered" evidence="1">
    <location>
        <begin position="1"/>
        <end position="79"/>
    </location>
</feature>
<organism evidence="2">
    <name type="scientific">uncultured Rubrobacteraceae bacterium</name>
    <dbReference type="NCBI Taxonomy" id="349277"/>
    <lineage>
        <taxon>Bacteria</taxon>
        <taxon>Bacillati</taxon>
        <taxon>Actinomycetota</taxon>
        <taxon>Rubrobacteria</taxon>
        <taxon>Rubrobacterales</taxon>
        <taxon>Rubrobacteraceae</taxon>
        <taxon>environmental samples</taxon>
    </lineage>
</organism>
<feature type="compositionally biased region" description="Basic and acidic residues" evidence="1">
    <location>
        <begin position="1"/>
        <end position="25"/>
    </location>
</feature>
<sequence>GEPRQRDPGRILRERAPHSRADRGARTQGRHGGRRDGPGRAVAGQGLPHTGPGRRERLRRESNGDHGHGDRPLLPASRV</sequence>